<dbReference type="SUPFAM" id="SSF52833">
    <property type="entry name" value="Thioredoxin-like"/>
    <property type="match status" value="1"/>
</dbReference>
<dbReference type="InterPro" id="IPR036249">
    <property type="entry name" value="Thioredoxin-like_sf"/>
</dbReference>
<keyword evidence="4" id="KW-1185">Reference proteome</keyword>
<evidence type="ECO:0000256" key="1">
    <source>
        <dbReference type="ARBA" id="ARBA00007198"/>
    </source>
</evidence>
<dbReference type="PROSITE" id="PS51353">
    <property type="entry name" value="ARSC"/>
    <property type="match status" value="1"/>
</dbReference>
<dbReference type="PANTHER" id="PTHR30041">
    <property type="entry name" value="ARSENATE REDUCTASE"/>
    <property type="match status" value="1"/>
</dbReference>
<dbReference type="Gene3D" id="3.40.30.10">
    <property type="entry name" value="Glutaredoxin"/>
    <property type="match status" value="1"/>
</dbReference>
<sequence length="108" mass="11749">MAVTLWHNPRCSKSRAALALLEDKGLAVDIRLYLQDAPDAEALREMLAALELPASALLRKDGAALKDRPEAEIIAAMVETPALIERPVVRIGERAVIGRPTEAIEDLL</sequence>
<dbReference type="Proteomes" id="UP000245911">
    <property type="component" value="Unassembled WGS sequence"/>
</dbReference>
<gene>
    <name evidence="3" type="ORF">DDE20_08300</name>
</gene>
<name>A0A2T8HUE2_9RHOB</name>
<comment type="similarity">
    <text evidence="1 2">Belongs to the ArsC family.</text>
</comment>
<evidence type="ECO:0000256" key="2">
    <source>
        <dbReference type="PROSITE-ProRule" id="PRU01282"/>
    </source>
</evidence>
<accession>A0A2T8HUE2</accession>
<evidence type="ECO:0000313" key="3">
    <source>
        <dbReference type="EMBL" id="PVH29023.1"/>
    </source>
</evidence>
<dbReference type="RefSeq" id="WP_116558020.1">
    <property type="nucleotide sequence ID" value="NZ_QDKM01000003.1"/>
</dbReference>
<dbReference type="EMBL" id="QDKM01000003">
    <property type="protein sequence ID" value="PVH29023.1"/>
    <property type="molecule type" value="Genomic_DNA"/>
</dbReference>
<proteinExistence type="inferred from homology"/>
<protein>
    <submittedName>
        <fullName evidence="3">Arsenate reductase (Glutaredoxin)</fullName>
    </submittedName>
</protein>
<dbReference type="OrthoDB" id="9790554at2"/>
<comment type="caution">
    <text evidence="3">The sequence shown here is derived from an EMBL/GenBank/DDBJ whole genome shotgun (WGS) entry which is preliminary data.</text>
</comment>
<dbReference type="AlphaFoldDB" id="A0A2T8HUE2"/>
<evidence type="ECO:0000313" key="4">
    <source>
        <dbReference type="Proteomes" id="UP000245911"/>
    </source>
</evidence>
<dbReference type="PANTHER" id="PTHR30041:SF4">
    <property type="entry name" value="ARSENATE REDUCTASE"/>
    <property type="match status" value="1"/>
</dbReference>
<dbReference type="Pfam" id="PF03960">
    <property type="entry name" value="ArsC"/>
    <property type="match status" value="1"/>
</dbReference>
<reference evidence="3 4" key="1">
    <citation type="submission" date="2018-04" db="EMBL/GenBank/DDBJ databases">
        <title>Pararhodobacter oceanense sp. nov., isolated from marine intertidal sediment.</title>
        <authorList>
            <person name="Wang X.-L."/>
            <person name="Du Z.-J."/>
        </authorList>
    </citation>
    <scope>NUCLEOTIDE SEQUENCE [LARGE SCALE GENOMIC DNA]</scope>
    <source>
        <strain evidence="3 4">AM505</strain>
    </source>
</reference>
<dbReference type="InterPro" id="IPR006660">
    <property type="entry name" value="Arsenate_reductase-like"/>
</dbReference>
<organism evidence="3 4">
    <name type="scientific">Pararhodobacter oceanensis</name>
    <dbReference type="NCBI Taxonomy" id="2172121"/>
    <lineage>
        <taxon>Bacteria</taxon>
        <taxon>Pseudomonadati</taxon>
        <taxon>Pseudomonadota</taxon>
        <taxon>Alphaproteobacteria</taxon>
        <taxon>Rhodobacterales</taxon>
        <taxon>Paracoccaceae</taxon>
        <taxon>Pararhodobacter</taxon>
    </lineage>
</organism>